<keyword evidence="1" id="KW-0472">Membrane</keyword>
<evidence type="ECO:0000313" key="2">
    <source>
        <dbReference type="EMBL" id="TWF92571.1"/>
    </source>
</evidence>
<proteinExistence type="predicted"/>
<name>A0A561TZP6_9PSEU</name>
<accession>A0A561TZP6</accession>
<organism evidence="2 3">
    <name type="scientific">Saccharopolyspora dendranthemae</name>
    <dbReference type="NCBI Taxonomy" id="1181886"/>
    <lineage>
        <taxon>Bacteria</taxon>
        <taxon>Bacillati</taxon>
        <taxon>Actinomycetota</taxon>
        <taxon>Actinomycetes</taxon>
        <taxon>Pseudonocardiales</taxon>
        <taxon>Pseudonocardiaceae</taxon>
        <taxon>Saccharopolyspora</taxon>
    </lineage>
</organism>
<feature type="transmembrane region" description="Helical" evidence="1">
    <location>
        <begin position="107"/>
        <end position="127"/>
    </location>
</feature>
<gene>
    <name evidence="2" type="ORF">FHU35_17214</name>
</gene>
<feature type="transmembrane region" description="Helical" evidence="1">
    <location>
        <begin position="53"/>
        <end position="73"/>
    </location>
</feature>
<evidence type="ECO:0000313" key="3">
    <source>
        <dbReference type="Proteomes" id="UP000316184"/>
    </source>
</evidence>
<comment type="caution">
    <text evidence="2">The sequence shown here is derived from an EMBL/GenBank/DDBJ whole genome shotgun (WGS) entry which is preliminary data.</text>
</comment>
<dbReference type="AlphaFoldDB" id="A0A561TZP6"/>
<keyword evidence="3" id="KW-1185">Reference proteome</keyword>
<evidence type="ECO:0000256" key="1">
    <source>
        <dbReference type="SAM" id="Phobius"/>
    </source>
</evidence>
<dbReference type="EMBL" id="VIWX01000007">
    <property type="protein sequence ID" value="TWF92571.1"/>
    <property type="molecule type" value="Genomic_DNA"/>
</dbReference>
<reference evidence="2 3" key="1">
    <citation type="submission" date="2019-06" db="EMBL/GenBank/DDBJ databases">
        <title>Sequencing the genomes of 1000 actinobacteria strains.</title>
        <authorList>
            <person name="Klenk H.-P."/>
        </authorList>
    </citation>
    <scope>NUCLEOTIDE SEQUENCE [LARGE SCALE GENOMIC DNA]</scope>
    <source>
        <strain evidence="2 3">DSM 46699</strain>
    </source>
</reference>
<protein>
    <submittedName>
        <fullName evidence="2">Uncharacterized protein</fullName>
    </submittedName>
</protein>
<feature type="transmembrane region" description="Helical" evidence="1">
    <location>
        <begin position="24"/>
        <end position="47"/>
    </location>
</feature>
<keyword evidence="1" id="KW-1133">Transmembrane helix</keyword>
<dbReference type="Proteomes" id="UP000316184">
    <property type="component" value="Unassembled WGS sequence"/>
</dbReference>
<sequence>MPGMPSSSRLEVPAEWPVENRQRFILAFAFLVVLGVVSLGVGGIAAGTGLTGATKYTVLFAALFSFAAAFGFVTRLRPQHRAADIAATTINGQPATEIKYSGVQFGLINALMGCVFLCAAFAAWDYARAGEDAFAPGVPMFFAAAAALVVASFFVLVALGRLRRGRILLTPDGIHQESRSFESFLPWDTFAGIKAGYNGTREVLVVAYSNATWQKRQLAGPWKLDKLPPVPMIEINTIHLAVDPTLIYHLVRFYLENPNAREELGTDTSLRRVREQTF</sequence>
<keyword evidence="1" id="KW-0812">Transmembrane</keyword>
<feature type="transmembrane region" description="Helical" evidence="1">
    <location>
        <begin position="139"/>
        <end position="159"/>
    </location>
</feature>